<dbReference type="Proteomes" id="UP000663850">
    <property type="component" value="Unassembled WGS sequence"/>
</dbReference>
<dbReference type="EMBL" id="CAJMWZ010004860">
    <property type="protein sequence ID" value="CAE6496427.1"/>
    <property type="molecule type" value="Genomic_DNA"/>
</dbReference>
<organism evidence="2 3">
    <name type="scientific">Rhizoctonia solani</name>
    <dbReference type="NCBI Taxonomy" id="456999"/>
    <lineage>
        <taxon>Eukaryota</taxon>
        <taxon>Fungi</taxon>
        <taxon>Dikarya</taxon>
        <taxon>Basidiomycota</taxon>
        <taxon>Agaricomycotina</taxon>
        <taxon>Agaricomycetes</taxon>
        <taxon>Cantharellales</taxon>
        <taxon>Ceratobasidiaceae</taxon>
        <taxon>Rhizoctonia</taxon>
    </lineage>
</organism>
<evidence type="ECO:0000256" key="1">
    <source>
        <dbReference type="SAM" id="MobiDB-lite"/>
    </source>
</evidence>
<sequence>MLATVIFPYDYGCRDTESANPGNLVNCIPDRTIANLLNELANKKGDNITVIFDSCHSGSGTRSDESSPKPTGRDRRYRSAKVQFEIPSDIDSHLTCTSSDSVKSIKQHRDAKLLLYTDQSSHVHLAACRANEKAIEEDGHGVFTAELLEKVRQNRVDKITYRNLIKSLTIPDGNDQSPECYGKYKDRILFDSRISSSSSYIDVEVHGIEEISLTLKAGAASGVTLESIWEIHQSSVENSEPVGDFKVTDLDNSMAILEPLDSKGLIPNIKACRLYARCKRIGPGNGQVLKVWMSPDDEKVVFPGRVQHFGSTHESGIGYTMIQARYDADIALEIHRSQPTHGSTNGTKVEVAFYWYDHVSKEYGVEELPYRKPAVRQQVEVVLFAAAKWKWHLRHEKSNPNKTVTMSMVKVATRLKNDPLHRRKLLEKFEDIAETDGIVELKVENSPIPLYGFRLNSNIKSPLHVRMFYFDTTDFSVEEMSGYSAGSGAITANIPPGGQMLIGDGVDGGAPIRFSISSTKPKELGYMNVYWSTDQLELNHIEQKSAFELRPGDLRGADKERIAFNSQWGTACLKLILRK</sequence>
<reference evidence="2" key="1">
    <citation type="submission" date="2021-01" db="EMBL/GenBank/DDBJ databases">
        <authorList>
            <person name="Kaushik A."/>
        </authorList>
    </citation>
    <scope>NUCLEOTIDE SEQUENCE</scope>
    <source>
        <strain evidence="2">Type strain: AG8-Rh-89/</strain>
    </source>
</reference>
<feature type="region of interest" description="Disordered" evidence="1">
    <location>
        <begin position="57"/>
        <end position="78"/>
    </location>
</feature>
<dbReference type="Gene3D" id="3.40.50.1460">
    <property type="match status" value="1"/>
</dbReference>
<gene>
    <name evidence="2" type="ORF">RDB_LOCUS90174</name>
</gene>
<evidence type="ECO:0000313" key="3">
    <source>
        <dbReference type="Proteomes" id="UP000663850"/>
    </source>
</evidence>
<comment type="caution">
    <text evidence="2">The sequence shown here is derived from an EMBL/GenBank/DDBJ whole genome shotgun (WGS) entry which is preliminary data.</text>
</comment>
<feature type="compositionally biased region" description="Basic and acidic residues" evidence="1">
    <location>
        <begin position="62"/>
        <end position="74"/>
    </location>
</feature>
<proteinExistence type="predicted"/>
<name>A0A8H3CYF1_9AGAM</name>
<protein>
    <recommendedName>
        <fullName evidence="4">Caspase domain-containing protein</fullName>
    </recommendedName>
</protein>
<accession>A0A8H3CYF1</accession>
<evidence type="ECO:0000313" key="2">
    <source>
        <dbReference type="EMBL" id="CAE6496427.1"/>
    </source>
</evidence>
<dbReference type="AlphaFoldDB" id="A0A8H3CYF1"/>
<evidence type="ECO:0008006" key="4">
    <source>
        <dbReference type="Google" id="ProtNLM"/>
    </source>
</evidence>